<feature type="binding site" evidence="12">
    <location>
        <position position="74"/>
    </location>
    <ligand>
        <name>substrate</name>
    </ligand>
</feature>
<dbReference type="InterPro" id="IPR010023">
    <property type="entry name" value="KdsC_fam"/>
</dbReference>
<evidence type="ECO:0000256" key="4">
    <source>
        <dbReference type="ARBA" id="ARBA00011881"/>
    </source>
</evidence>
<sequence length="186" mass="20048">MVPQPPPAAVNEPSLHDRAARIRLACFDVDGTLTDGRLHYDDAGGESKSFHVLDGMGLRLLEDHGVRVAIITARHSQALAARVRELRLSHLHMGVDDKAACLRRLAGELGLPLQDTAHMGDDLPDLPALRLAGLAAAPANAHPWVAEFVHWRSRAAGGAGAVREFCDLLLEARGLRDDILARFGAK</sequence>
<dbReference type="InterPro" id="IPR023214">
    <property type="entry name" value="HAD_sf"/>
</dbReference>
<keyword evidence="9 11" id="KW-0460">Magnesium</keyword>
<feature type="binding site" evidence="12">
    <location>
        <position position="30"/>
    </location>
    <ligand>
        <name>substrate</name>
    </ligand>
</feature>
<organism evidence="14 15">
    <name type="scientific">Arenimonas fontis</name>
    <dbReference type="NCBI Taxonomy" id="2608255"/>
    <lineage>
        <taxon>Bacteria</taxon>
        <taxon>Pseudomonadati</taxon>
        <taxon>Pseudomonadota</taxon>
        <taxon>Gammaproteobacteria</taxon>
        <taxon>Lysobacterales</taxon>
        <taxon>Lysobacteraceae</taxon>
        <taxon>Arenimonas</taxon>
    </lineage>
</organism>
<dbReference type="EMBL" id="VUOD01000004">
    <property type="protein sequence ID" value="KAA2284867.1"/>
    <property type="molecule type" value="Genomic_DNA"/>
</dbReference>
<comment type="similarity">
    <text evidence="3 11">Belongs to the KdsC family.</text>
</comment>
<feature type="binding site" evidence="13">
    <location>
        <position position="28"/>
    </location>
    <ligand>
        <name>Mg(2+)</name>
        <dbReference type="ChEBI" id="CHEBI:18420"/>
    </ligand>
</feature>
<evidence type="ECO:0000256" key="7">
    <source>
        <dbReference type="ARBA" id="ARBA00022723"/>
    </source>
</evidence>
<evidence type="ECO:0000256" key="2">
    <source>
        <dbReference type="ARBA" id="ARBA00001946"/>
    </source>
</evidence>
<accession>A0A5B2ZA98</accession>
<evidence type="ECO:0000256" key="1">
    <source>
        <dbReference type="ARBA" id="ARBA00000898"/>
    </source>
</evidence>
<dbReference type="FunFam" id="3.40.50.1000:FF:000029">
    <property type="entry name" value="3-deoxy-D-manno-octulosonate 8-phosphate phosphatase KdsC"/>
    <property type="match status" value="1"/>
</dbReference>
<dbReference type="PANTHER" id="PTHR21485:SF3">
    <property type="entry name" value="N-ACYLNEURAMINATE CYTIDYLYLTRANSFERASE"/>
    <property type="match status" value="1"/>
</dbReference>
<dbReference type="SFLD" id="SFLDG01136">
    <property type="entry name" value="C1.6:_Phosphoserine_Phosphatas"/>
    <property type="match status" value="1"/>
</dbReference>
<comment type="subunit">
    <text evidence="4 11">Homotetramer.</text>
</comment>
<dbReference type="Gene3D" id="3.40.50.1000">
    <property type="entry name" value="HAD superfamily/HAD-like"/>
    <property type="match status" value="1"/>
</dbReference>
<dbReference type="Proteomes" id="UP000322165">
    <property type="component" value="Unassembled WGS sequence"/>
</dbReference>
<reference evidence="14 15" key="2">
    <citation type="submission" date="2019-09" db="EMBL/GenBank/DDBJ databases">
        <authorList>
            <person name="Mazur A."/>
        </authorList>
    </citation>
    <scope>NUCLEOTIDE SEQUENCE [LARGE SCALE GENOMIC DNA]</scope>
    <source>
        <strain evidence="14 15">3729k</strain>
    </source>
</reference>
<dbReference type="Pfam" id="PF08282">
    <property type="entry name" value="Hydrolase_3"/>
    <property type="match status" value="1"/>
</dbReference>
<gene>
    <name evidence="14" type="ORF">F0415_06320</name>
</gene>
<evidence type="ECO:0000313" key="14">
    <source>
        <dbReference type="EMBL" id="KAA2284867.1"/>
    </source>
</evidence>
<dbReference type="SUPFAM" id="SSF56784">
    <property type="entry name" value="HAD-like"/>
    <property type="match status" value="1"/>
</dbReference>
<keyword evidence="7 11" id="KW-0479">Metal-binding</keyword>
<dbReference type="InterPro" id="IPR036412">
    <property type="entry name" value="HAD-like_sf"/>
</dbReference>
<evidence type="ECO:0000256" key="9">
    <source>
        <dbReference type="ARBA" id="ARBA00022842"/>
    </source>
</evidence>
<dbReference type="GO" id="GO:0019143">
    <property type="term" value="F:3-deoxy-manno-octulosonate-8-phosphatase activity"/>
    <property type="evidence" value="ECO:0007669"/>
    <property type="project" value="UniProtKB-UniRule"/>
</dbReference>
<evidence type="ECO:0000256" key="8">
    <source>
        <dbReference type="ARBA" id="ARBA00022801"/>
    </source>
</evidence>
<dbReference type="NCBIfam" id="TIGR01670">
    <property type="entry name" value="KdsC-phosphatas"/>
    <property type="match status" value="1"/>
</dbReference>
<feature type="binding site" evidence="12">
    <location>
        <position position="98"/>
    </location>
    <ligand>
        <name>substrate</name>
    </ligand>
</feature>
<dbReference type="SFLD" id="SFLDG01138">
    <property type="entry name" value="C1.6.2:_Deoxy-d-mannose-octulo"/>
    <property type="match status" value="1"/>
</dbReference>
<keyword evidence="15" id="KW-1185">Reference proteome</keyword>
<dbReference type="GO" id="GO:0008781">
    <property type="term" value="F:N-acylneuraminate cytidylyltransferase activity"/>
    <property type="evidence" value="ECO:0007669"/>
    <property type="project" value="TreeGrafter"/>
</dbReference>
<name>A0A5B2ZA98_9GAMM</name>
<feature type="binding site" evidence="12">
    <location>
        <position position="82"/>
    </location>
    <ligand>
        <name>substrate</name>
    </ligand>
</feature>
<dbReference type="PIRSF" id="PIRSF006118">
    <property type="entry name" value="KDO8-P_Ptase"/>
    <property type="match status" value="1"/>
</dbReference>
<dbReference type="SFLD" id="SFLDS00003">
    <property type="entry name" value="Haloacid_Dehalogenase"/>
    <property type="match status" value="1"/>
</dbReference>
<comment type="function">
    <text evidence="11">Catalyzes the hydrolysis of 3-deoxy-D-manno-octulosonate 8-phosphate (KDO 8-P) to 3-deoxy-D-manno-octulosonate (KDO) and inorganic phosphate.</text>
</comment>
<comment type="cofactor">
    <cofactor evidence="2 11 13">
        <name>Mg(2+)</name>
        <dbReference type="ChEBI" id="CHEBI:18420"/>
    </cofactor>
</comment>
<feature type="binding site" evidence="13">
    <location>
        <position position="121"/>
    </location>
    <ligand>
        <name>Mg(2+)</name>
        <dbReference type="ChEBI" id="CHEBI:18420"/>
    </ligand>
</feature>
<evidence type="ECO:0000256" key="5">
    <source>
        <dbReference type="ARBA" id="ARBA00013066"/>
    </source>
</evidence>
<dbReference type="InterPro" id="IPR050793">
    <property type="entry name" value="CMP-NeuNAc_synthase"/>
</dbReference>
<evidence type="ECO:0000256" key="12">
    <source>
        <dbReference type="PIRSR" id="PIRSR006118-1"/>
    </source>
</evidence>
<evidence type="ECO:0000313" key="15">
    <source>
        <dbReference type="Proteomes" id="UP000322165"/>
    </source>
</evidence>
<dbReference type="EC" id="3.1.3.45" evidence="5 11"/>
<feature type="binding site" evidence="12">
    <location>
        <position position="59"/>
    </location>
    <ligand>
        <name>substrate</name>
    </ligand>
</feature>
<dbReference type="GO" id="GO:0009103">
    <property type="term" value="P:lipopolysaccharide biosynthetic process"/>
    <property type="evidence" value="ECO:0007669"/>
    <property type="project" value="UniProtKB-UniRule"/>
</dbReference>
<evidence type="ECO:0000256" key="6">
    <source>
        <dbReference type="ARBA" id="ARBA00020092"/>
    </source>
</evidence>
<comment type="catalytic activity">
    <reaction evidence="1 11">
        <text>3-deoxy-alpha-D-manno-2-octulosonate-8-phosphate + H2O = 3-deoxy-alpha-D-manno-oct-2-ulosonate + phosphate</text>
        <dbReference type="Rhea" id="RHEA:11500"/>
        <dbReference type="ChEBI" id="CHEBI:15377"/>
        <dbReference type="ChEBI" id="CHEBI:43474"/>
        <dbReference type="ChEBI" id="CHEBI:85985"/>
        <dbReference type="ChEBI" id="CHEBI:85986"/>
        <dbReference type="EC" id="3.1.3.45"/>
    </reaction>
</comment>
<evidence type="ECO:0000256" key="10">
    <source>
        <dbReference type="ARBA" id="ARBA00031051"/>
    </source>
</evidence>
<keyword evidence="8 11" id="KW-0378">Hydrolase</keyword>
<keyword evidence="11" id="KW-0448">Lipopolysaccharide biosynthesis</keyword>
<evidence type="ECO:0000256" key="11">
    <source>
        <dbReference type="PIRNR" id="PIRNR006118"/>
    </source>
</evidence>
<dbReference type="AlphaFoldDB" id="A0A5B2ZA98"/>
<protein>
    <recommendedName>
        <fullName evidence="6 11">3-deoxy-D-manno-octulosonate 8-phosphate phosphatase KdsC</fullName>
        <ecNumber evidence="5 11">3.1.3.45</ecNumber>
    </recommendedName>
    <alternativeName>
        <fullName evidence="10 11">KDO 8-P phosphatase</fullName>
    </alternativeName>
</protein>
<proteinExistence type="inferred from homology"/>
<dbReference type="RefSeq" id="WP_149860366.1">
    <property type="nucleotide sequence ID" value="NZ_VUOD01000004.1"/>
</dbReference>
<evidence type="ECO:0000256" key="13">
    <source>
        <dbReference type="PIRSR" id="PIRSR006118-2"/>
    </source>
</evidence>
<dbReference type="PANTHER" id="PTHR21485">
    <property type="entry name" value="HAD SUPERFAMILY MEMBERS CMAS AND KDSC"/>
    <property type="match status" value="1"/>
</dbReference>
<reference evidence="14 15" key="1">
    <citation type="submission" date="2019-09" db="EMBL/GenBank/DDBJ databases">
        <title>Arenimonas chukotkensis sp. nov., a bacterium isolated from Chukotka hot spring, Arctic region, Russia.</title>
        <authorList>
            <person name="Zayulina K.S."/>
            <person name="Prokofeva M.I."/>
            <person name="Elcheninov A.G."/>
            <person name="Novikov A."/>
            <person name="Kochetkova T.V."/>
            <person name="Kublanov I.V."/>
        </authorList>
    </citation>
    <scope>NUCLEOTIDE SEQUENCE [LARGE SCALE GENOMIC DNA]</scope>
    <source>
        <strain evidence="14 15">3729k</strain>
    </source>
</reference>
<evidence type="ECO:0000256" key="3">
    <source>
        <dbReference type="ARBA" id="ARBA00005893"/>
    </source>
</evidence>
<comment type="caution">
    <text evidence="14">The sequence shown here is derived from an EMBL/GenBank/DDBJ whole genome shotgun (WGS) entry which is preliminary data.</text>
</comment>
<dbReference type="GO" id="GO:0046872">
    <property type="term" value="F:metal ion binding"/>
    <property type="evidence" value="ECO:0007669"/>
    <property type="project" value="UniProtKB-UniRule"/>
</dbReference>